<protein>
    <recommendedName>
        <fullName evidence="2">UPF0149 protein NCTC11297_01391</fullName>
    </recommendedName>
</protein>
<gene>
    <name evidence="3" type="ORF">NCTC11297_01391</name>
</gene>
<keyword evidence="4" id="KW-1185">Reference proteome</keyword>
<evidence type="ECO:0000313" key="4">
    <source>
        <dbReference type="Proteomes" id="UP000255098"/>
    </source>
</evidence>
<dbReference type="Proteomes" id="UP000255098">
    <property type="component" value="Unassembled WGS sequence"/>
</dbReference>
<name>A0A379ASG8_AVIAV</name>
<dbReference type="GO" id="GO:0005829">
    <property type="term" value="C:cytosol"/>
    <property type="evidence" value="ECO:0007669"/>
    <property type="project" value="TreeGrafter"/>
</dbReference>
<dbReference type="Pfam" id="PF03695">
    <property type="entry name" value="UPF0149"/>
    <property type="match status" value="1"/>
</dbReference>
<dbReference type="NCBIfam" id="NF002477">
    <property type="entry name" value="PRK01736.1"/>
    <property type="match status" value="1"/>
</dbReference>
<dbReference type="NCBIfam" id="TIGR02292">
    <property type="entry name" value="ygfB_yecA"/>
    <property type="match status" value="1"/>
</dbReference>
<proteinExistence type="inferred from homology"/>
<evidence type="ECO:0000313" key="3">
    <source>
        <dbReference type="EMBL" id="SUB24352.1"/>
    </source>
</evidence>
<dbReference type="InterPro" id="IPR011978">
    <property type="entry name" value="YgfB-like"/>
</dbReference>
<sequence>MSDILSYDELEQKLRQATIPVTAAELHGFLTGLICGGASEQKWPIFMNEFTNNGEAYPTALLKEVSALYHDIQHSLEDIDSFNFQLFLPENGDLFNEIDALSEWTSHFLLGLGLVQAKMDKETGEIGEALDDLQNIAVLAYEEDDDPEELAESLEQVAEYVRTLVAVLYAHYRPYQATQKTVLH</sequence>
<dbReference type="PANTHER" id="PTHR37528:SF1">
    <property type="entry name" value="UPF0149 PROTEIN YGFB"/>
    <property type="match status" value="1"/>
</dbReference>
<dbReference type="InterPro" id="IPR036255">
    <property type="entry name" value="YgfB-like_sf"/>
</dbReference>
<dbReference type="PANTHER" id="PTHR37528">
    <property type="entry name" value="UPF0149 PROTEIN YGFB"/>
    <property type="match status" value="1"/>
</dbReference>
<evidence type="ECO:0000256" key="2">
    <source>
        <dbReference type="HAMAP-Rule" id="MF_00346"/>
    </source>
</evidence>
<dbReference type="AlphaFoldDB" id="A0A379ASG8"/>
<dbReference type="HAMAP" id="MF_00346">
    <property type="entry name" value="UPF0149"/>
    <property type="match status" value="1"/>
</dbReference>
<evidence type="ECO:0000256" key="1">
    <source>
        <dbReference type="ARBA" id="ARBA00038308"/>
    </source>
</evidence>
<accession>A0A379ASG8</accession>
<organism evidence="3 4">
    <name type="scientific">Avibacterium avium</name>
    <name type="common">Pasteurella avium</name>
    <dbReference type="NCBI Taxonomy" id="751"/>
    <lineage>
        <taxon>Bacteria</taxon>
        <taxon>Pseudomonadati</taxon>
        <taxon>Pseudomonadota</taxon>
        <taxon>Gammaproteobacteria</taxon>
        <taxon>Pasteurellales</taxon>
        <taxon>Pasteurellaceae</taxon>
        <taxon>Avibacterium</taxon>
    </lineage>
</organism>
<comment type="similarity">
    <text evidence="1 2">Belongs to the UPF0149 family.</text>
</comment>
<dbReference type="SUPFAM" id="SSF101327">
    <property type="entry name" value="YgfB-like"/>
    <property type="match status" value="1"/>
</dbReference>
<dbReference type="EMBL" id="UGSP01000001">
    <property type="protein sequence ID" value="SUB24352.1"/>
    <property type="molecule type" value="Genomic_DNA"/>
</dbReference>
<dbReference type="Gene3D" id="1.20.120.740">
    <property type="entry name" value="YgfB uncharacterised protein family UPF0149, PF03695"/>
    <property type="match status" value="1"/>
</dbReference>
<reference evidence="3 4" key="1">
    <citation type="submission" date="2018-06" db="EMBL/GenBank/DDBJ databases">
        <authorList>
            <consortium name="Pathogen Informatics"/>
            <person name="Doyle S."/>
        </authorList>
    </citation>
    <scope>NUCLEOTIDE SEQUENCE [LARGE SCALE GENOMIC DNA]</scope>
    <source>
        <strain evidence="4">NCTC 11297</strain>
    </source>
</reference>